<feature type="signal peptide" evidence="2">
    <location>
        <begin position="1"/>
        <end position="20"/>
    </location>
</feature>
<evidence type="ECO:0000256" key="2">
    <source>
        <dbReference type="SAM" id="SignalP"/>
    </source>
</evidence>
<dbReference type="AlphaFoldDB" id="A0A428P3F3"/>
<comment type="caution">
    <text evidence="5">The sequence shown here is derived from an EMBL/GenBank/DDBJ whole genome shotgun (WGS) entry which is preliminary data.</text>
</comment>
<dbReference type="InterPro" id="IPR012338">
    <property type="entry name" value="Beta-lactam/transpept-like"/>
</dbReference>
<keyword evidence="2" id="KW-0732">Signal</keyword>
<reference evidence="5 6" key="1">
    <citation type="submission" date="2017-06" db="EMBL/GenBank/DDBJ databases">
        <title>Comparative genomic analysis of Ambrosia Fusariam Clade fungi.</title>
        <authorList>
            <person name="Stajich J.E."/>
            <person name="Carrillo J."/>
            <person name="Kijimoto T."/>
            <person name="Eskalen A."/>
            <person name="O'Donnell K."/>
            <person name="Kasson M."/>
        </authorList>
    </citation>
    <scope>NUCLEOTIDE SEQUENCE [LARGE SCALE GENOMIC DNA]</scope>
    <source>
        <strain evidence="5 6">NRRL62584</strain>
    </source>
</reference>
<protein>
    <submittedName>
        <fullName evidence="5">Uncharacterized protein</fullName>
    </submittedName>
</protein>
<accession>A0A428P3F3</accession>
<keyword evidence="6" id="KW-1185">Reference proteome</keyword>
<evidence type="ECO:0000259" key="3">
    <source>
        <dbReference type="Pfam" id="PF00144"/>
    </source>
</evidence>
<dbReference type="Proteomes" id="UP000288168">
    <property type="component" value="Unassembled WGS sequence"/>
</dbReference>
<dbReference type="Pfam" id="PF00144">
    <property type="entry name" value="Beta-lactamase"/>
    <property type="match status" value="1"/>
</dbReference>
<dbReference type="Gene3D" id="3.40.710.10">
    <property type="entry name" value="DD-peptidase/beta-lactamase superfamily"/>
    <property type="match status" value="1"/>
</dbReference>
<dbReference type="PANTHER" id="PTHR22935">
    <property type="entry name" value="PENICILLIN-BINDING PROTEIN"/>
    <property type="match status" value="1"/>
</dbReference>
<feature type="domain" description="Beta-lactamase-related" evidence="3">
    <location>
        <begin position="94"/>
        <end position="398"/>
    </location>
</feature>
<dbReference type="InterPro" id="IPR001466">
    <property type="entry name" value="Beta-lactam-related"/>
</dbReference>
<dbReference type="Pfam" id="PF26335">
    <property type="entry name" value="ARB_00930_C"/>
    <property type="match status" value="1"/>
</dbReference>
<dbReference type="PANTHER" id="PTHR22935:SF95">
    <property type="entry name" value="BETA-LACTAMASE-LIKE 1-RELATED"/>
    <property type="match status" value="1"/>
</dbReference>
<dbReference type="OrthoDB" id="10250282at2759"/>
<dbReference type="STRING" id="1325734.A0A428P3F3"/>
<feature type="domain" description="Beta-lactamase-like ARB-00930-like C-terminal" evidence="4">
    <location>
        <begin position="422"/>
        <end position="578"/>
    </location>
</feature>
<dbReference type="InterPro" id="IPR051478">
    <property type="entry name" value="Beta-lactamase-like_AB/R"/>
</dbReference>
<evidence type="ECO:0000256" key="1">
    <source>
        <dbReference type="ARBA" id="ARBA00038473"/>
    </source>
</evidence>
<dbReference type="InterPro" id="IPR058664">
    <property type="entry name" value="ARB_00930-like_C"/>
</dbReference>
<gene>
    <name evidence="5" type="ORF">CEP54_013350</name>
</gene>
<dbReference type="SUPFAM" id="SSF56601">
    <property type="entry name" value="beta-lactamase/transpeptidase-like"/>
    <property type="match status" value="1"/>
</dbReference>
<dbReference type="EMBL" id="NKCI01000215">
    <property type="protein sequence ID" value="RSL47536.1"/>
    <property type="molecule type" value="Genomic_DNA"/>
</dbReference>
<evidence type="ECO:0000313" key="6">
    <source>
        <dbReference type="Proteomes" id="UP000288168"/>
    </source>
</evidence>
<evidence type="ECO:0000259" key="4">
    <source>
        <dbReference type="Pfam" id="PF26335"/>
    </source>
</evidence>
<name>A0A428P3F3_9HYPO</name>
<feature type="chain" id="PRO_5019195927" evidence="2">
    <location>
        <begin position="21"/>
        <end position="581"/>
    </location>
</feature>
<organism evidence="5 6">
    <name type="scientific">Fusarium duplospermum</name>
    <dbReference type="NCBI Taxonomy" id="1325734"/>
    <lineage>
        <taxon>Eukaryota</taxon>
        <taxon>Fungi</taxon>
        <taxon>Dikarya</taxon>
        <taxon>Ascomycota</taxon>
        <taxon>Pezizomycotina</taxon>
        <taxon>Sordariomycetes</taxon>
        <taxon>Hypocreomycetidae</taxon>
        <taxon>Hypocreales</taxon>
        <taxon>Nectriaceae</taxon>
        <taxon>Fusarium</taxon>
        <taxon>Fusarium solani species complex</taxon>
    </lineage>
</organism>
<evidence type="ECO:0000313" key="5">
    <source>
        <dbReference type="EMBL" id="RSL47536.1"/>
    </source>
</evidence>
<comment type="similarity">
    <text evidence="1">Belongs to the beta-lactamase family.</text>
</comment>
<sequence length="581" mass="63414">MTLLQSFTLILSLTTSFARADLKCRPEGPVLPRPTALAESTIFKEAAANLTDTLDAAVSGSITAGWPVNNVSFSLAVIGADQDKPGVPIWEYHHLASANENGTKNLDRDSQYLIGSVSKVIASYVLLKSGVDLDAPVTRYLPKLGDKKSTIQWRDVSLRMLTSHLSGAPANYGFSEFYVLKEVFLSIGFPPVEDSDYPPCGVTGLNKGCSRQDYLTRMTTSYPQTAPNERPAYSNMAFVILGMALEEYTGKNFTQLVKDIVSDPLDLKDTYPSPGDSERAVIPPGESSWGADYQENTPAGGLVSSLSDLSKFSYALLSRTINLTSTEVSAWLRPVAFAGNEYTMTGMPWEILRSSKLTPNHPHTVTIYGKSGGAQNYRSQLDFVDEYGFGVVILTAGPMKAAPILRDVMLATFVAVADEVSREQAGKYEKKFTNKGGKGEVPVEATLKQDKDSMVLASLRRNNTDIVAGLSKLWTFSLGDFLPTVGPKIRIFPSDIRENATLDGKPVTKEVWHLWPDIGSDFKTDLPGMTIQGMECVGWTIQDWVHYGGEPLDLVVVYVGEDGDVEGFEVPFLRSGVLYSS</sequence>
<proteinExistence type="inferred from homology"/>